<dbReference type="AlphaFoldDB" id="A0A450SW62"/>
<gene>
    <name evidence="1" type="ORF">BECKDK2373C_GA0170839_106411</name>
</gene>
<organism evidence="1">
    <name type="scientific">Candidatus Kentrum sp. DK</name>
    <dbReference type="NCBI Taxonomy" id="2126562"/>
    <lineage>
        <taxon>Bacteria</taxon>
        <taxon>Pseudomonadati</taxon>
        <taxon>Pseudomonadota</taxon>
        <taxon>Gammaproteobacteria</taxon>
        <taxon>Candidatus Kentrum</taxon>
    </lineage>
</organism>
<evidence type="ECO:0000313" key="1">
    <source>
        <dbReference type="EMBL" id="VFJ58275.1"/>
    </source>
</evidence>
<accession>A0A450SW62</accession>
<reference evidence="1" key="1">
    <citation type="submission" date="2019-02" db="EMBL/GenBank/DDBJ databases">
        <authorList>
            <person name="Gruber-Vodicka R. H."/>
            <person name="Seah K. B. B."/>
        </authorList>
    </citation>
    <scope>NUCLEOTIDE SEQUENCE</scope>
    <source>
        <strain evidence="1">BECK_DK161</strain>
    </source>
</reference>
<dbReference type="EMBL" id="CAADEY010000064">
    <property type="protein sequence ID" value="VFJ58275.1"/>
    <property type="molecule type" value="Genomic_DNA"/>
</dbReference>
<protein>
    <submittedName>
        <fullName evidence="1">Uncharacterized protein</fullName>
    </submittedName>
</protein>
<sequence length="63" mass="7057">MTSITVKLARMRCMGGLLDTNRRVRELSNAHPRLPEEAKFLPDFMKAFRSGPKKEKKPEGGGA</sequence>
<name>A0A450SW62_9GAMM</name>
<proteinExistence type="predicted"/>